<gene>
    <name evidence="2" type="ORF">BDV96DRAFT_588871</name>
</gene>
<protein>
    <submittedName>
        <fullName evidence="2">Uncharacterized protein</fullName>
    </submittedName>
</protein>
<dbReference type="Proteomes" id="UP000799770">
    <property type="component" value="Unassembled WGS sequence"/>
</dbReference>
<evidence type="ECO:0000313" key="3">
    <source>
        <dbReference type="Proteomes" id="UP000799770"/>
    </source>
</evidence>
<dbReference type="EMBL" id="ML977353">
    <property type="protein sequence ID" value="KAF2107518.1"/>
    <property type="molecule type" value="Genomic_DNA"/>
</dbReference>
<sequence length="358" mass="37956">MPARTRTVCKGPPITSTTVDACKKTTVTDAFISCTQFGSTTSSCSVTQTATRSGCSIEATTSTTVQGPACTRASLSLDDDEGDNEGEPMGPSGTSTGATTGVASTVAPSNSQFSISSFQPTASLTSNLPNTSSGSTSAVSTAASSSSKFSVSSFKPTDLPSIELPKTSSGFTSAVGPSPAPPAIPAPSLPPLPPTSHWEIHFTQHINGDDSSLIWTIYDSNNNEAGKGDNGPISPTRDLHLFPHKLDITVHDEQDKDKAIVALFYRTEIIIDDAQLWGDFRPWKPCYPTFDTGNKKQKPATFCVNRGYHRFGLDPFGCDISQNDLKWGPALQGGVAREFKCWLTAFNNGPPRDVYASL</sequence>
<proteinExistence type="predicted"/>
<feature type="compositionally biased region" description="Low complexity" evidence="1">
    <location>
        <begin position="90"/>
        <end position="104"/>
    </location>
</feature>
<feature type="compositionally biased region" description="Pro residues" evidence="1">
    <location>
        <begin position="178"/>
        <end position="188"/>
    </location>
</feature>
<evidence type="ECO:0000256" key="1">
    <source>
        <dbReference type="SAM" id="MobiDB-lite"/>
    </source>
</evidence>
<dbReference type="AlphaFoldDB" id="A0A6A5YMY1"/>
<organism evidence="2 3">
    <name type="scientific">Lophiotrema nucula</name>
    <dbReference type="NCBI Taxonomy" id="690887"/>
    <lineage>
        <taxon>Eukaryota</taxon>
        <taxon>Fungi</taxon>
        <taxon>Dikarya</taxon>
        <taxon>Ascomycota</taxon>
        <taxon>Pezizomycotina</taxon>
        <taxon>Dothideomycetes</taxon>
        <taxon>Pleosporomycetidae</taxon>
        <taxon>Pleosporales</taxon>
        <taxon>Lophiotremataceae</taxon>
        <taxon>Lophiotrema</taxon>
    </lineage>
</organism>
<reference evidence="2" key="1">
    <citation type="journal article" date="2020" name="Stud. Mycol.">
        <title>101 Dothideomycetes genomes: a test case for predicting lifestyles and emergence of pathogens.</title>
        <authorList>
            <person name="Haridas S."/>
            <person name="Albert R."/>
            <person name="Binder M."/>
            <person name="Bloem J."/>
            <person name="Labutti K."/>
            <person name="Salamov A."/>
            <person name="Andreopoulos B."/>
            <person name="Baker S."/>
            <person name="Barry K."/>
            <person name="Bills G."/>
            <person name="Bluhm B."/>
            <person name="Cannon C."/>
            <person name="Castanera R."/>
            <person name="Culley D."/>
            <person name="Daum C."/>
            <person name="Ezra D."/>
            <person name="Gonzalez J."/>
            <person name="Henrissat B."/>
            <person name="Kuo A."/>
            <person name="Liang C."/>
            <person name="Lipzen A."/>
            <person name="Lutzoni F."/>
            <person name="Magnuson J."/>
            <person name="Mondo S."/>
            <person name="Nolan M."/>
            <person name="Ohm R."/>
            <person name="Pangilinan J."/>
            <person name="Park H.-J."/>
            <person name="Ramirez L."/>
            <person name="Alfaro M."/>
            <person name="Sun H."/>
            <person name="Tritt A."/>
            <person name="Yoshinaga Y."/>
            <person name="Zwiers L.-H."/>
            <person name="Turgeon B."/>
            <person name="Goodwin S."/>
            <person name="Spatafora J."/>
            <person name="Crous P."/>
            <person name="Grigoriev I."/>
        </authorList>
    </citation>
    <scope>NUCLEOTIDE SEQUENCE</scope>
    <source>
        <strain evidence="2">CBS 627.86</strain>
    </source>
</reference>
<evidence type="ECO:0000313" key="2">
    <source>
        <dbReference type="EMBL" id="KAF2107518.1"/>
    </source>
</evidence>
<feature type="compositionally biased region" description="Acidic residues" evidence="1">
    <location>
        <begin position="77"/>
        <end position="86"/>
    </location>
</feature>
<dbReference type="OrthoDB" id="3793101at2759"/>
<feature type="region of interest" description="Disordered" evidence="1">
    <location>
        <begin position="68"/>
        <end position="104"/>
    </location>
</feature>
<name>A0A6A5YMY1_9PLEO</name>
<accession>A0A6A5YMY1</accession>
<feature type="region of interest" description="Disordered" evidence="1">
    <location>
        <begin position="163"/>
        <end position="188"/>
    </location>
</feature>
<keyword evidence="3" id="KW-1185">Reference proteome</keyword>